<dbReference type="EnsemblPlants" id="OB11G13130.1">
    <property type="protein sequence ID" value="OB11G13130.1"/>
    <property type="gene ID" value="OB11G13130"/>
</dbReference>
<accession>J3N677</accession>
<evidence type="ECO:0000313" key="2">
    <source>
        <dbReference type="EnsemblPlants" id="OB11G13130.1"/>
    </source>
</evidence>
<feature type="region of interest" description="Disordered" evidence="1">
    <location>
        <begin position="141"/>
        <end position="162"/>
    </location>
</feature>
<dbReference type="Proteomes" id="UP000006038">
    <property type="component" value="Chromosome 11"/>
</dbReference>
<name>J3N677_ORYBR</name>
<dbReference type="HOGENOM" id="CLU_1470357_0_0_1"/>
<reference evidence="2" key="2">
    <citation type="submission" date="2013-04" db="UniProtKB">
        <authorList>
            <consortium name="EnsemblPlants"/>
        </authorList>
    </citation>
    <scope>IDENTIFICATION</scope>
</reference>
<evidence type="ECO:0000313" key="3">
    <source>
        <dbReference type="Proteomes" id="UP000006038"/>
    </source>
</evidence>
<keyword evidence="3" id="KW-1185">Reference proteome</keyword>
<dbReference type="Gramene" id="OB11G13130.1">
    <property type="protein sequence ID" value="OB11G13130.1"/>
    <property type="gene ID" value="OB11G13130"/>
</dbReference>
<evidence type="ECO:0000256" key="1">
    <source>
        <dbReference type="SAM" id="MobiDB-lite"/>
    </source>
</evidence>
<proteinExistence type="predicted"/>
<protein>
    <submittedName>
        <fullName evidence="2">Uncharacterized protein</fullName>
    </submittedName>
</protein>
<dbReference type="AlphaFoldDB" id="J3N677"/>
<sequence>MDMRAFFPFTAHPFLYHYPSALPHGFGTHGELLIWVFNGGNNTMVQLVAESGQWFNLPPSEMQPFGAIAIDIEVFLRMNGGTDTFSPTPSYPMDYRMDQAPISVPPVTPLTTEEDVRSPANQRFEFNTTCNNMEIKKHDDALAEASPSKQNETKPLQKDKGLATSVAKEDYFPELALLPDEWEY</sequence>
<feature type="compositionally biased region" description="Basic and acidic residues" evidence="1">
    <location>
        <begin position="151"/>
        <end position="162"/>
    </location>
</feature>
<reference evidence="2" key="1">
    <citation type="journal article" date="2013" name="Nat. Commun.">
        <title>Whole-genome sequencing of Oryza brachyantha reveals mechanisms underlying Oryza genome evolution.</title>
        <authorList>
            <person name="Chen J."/>
            <person name="Huang Q."/>
            <person name="Gao D."/>
            <person name="Wang J."/>
            <person name="Lang Y."/>
            <person name="Liu T."/>
            <person name="Li B."/>
            <person name="Bai Z."/>
            <person name="Luis Goicoechea J."/>
            <person name="Liang C."/>
            <person name="Chen C."/>
            <person name="Zhang W."/>
            <person name="Sun S."/>
            <person name="Liao Y."/>
            <person name="Zhang X."/>
            <person name="Yang L."/>
            <person name="Song C."/>
            <person name="Wang M."/>
            <person name="Shi J."/>
            <person name="Liu G."/>
            <person name="Liu J."/>
            <person name="Zhou H."/>
            <person name="Zhou W."/>
            <person name="Yu Q."/>
            <person name="An N."/>
            <person name="Chen Y."/>
            <person name="Cai Q."/>
            <person name="Wang B."/>
            <person name="Liu B."/>
            <person name="Min J."/>
            <person name="Huang Y."/>
            <person name="Wu H."/>
            <person name="Li Z."/>
            <person name="Zhang Y."/>
            <person name="Yin Y."/>
            <person name="Song W."/>
            <person name="Jiang J."/>
            <person name="Jackson S.A."/>
            <person name="Wing R.A."/>
            <person name="Wang J."/>
            <person name="Chen M."/>
        </authorList>
    </citation>
    <scope>NUCLEOTIDE SEQUENCE [LARGE SCALE GENOMIC DNA]</scope>
    <source>
        <strain evidence="2">cv. IRGC 101232</strain>
    </source>
</reference>
<organism evidence="2">
    <name type="scientific">Oryza brachyantha</name>
    <name type="common">malo sina</name>
    <dbReference type="NCBI Taxonomy" id="4533"/>
    <lineage>
        <taxon>Eukaryota</taxon>
        <taxon>Viridiplantae</taxon>
        <taxon>Streptophyta</taxon>
        <taxon>Embryophyta</taxon>
        <taxon>Tracheophyta</taxon>
        <taxon>Spermatophyta</taxon>
        <taxon>Magnoliopsida</taxon>
        <taxon>Liliopsida</taxon>
        <taxon>Poales</taxon>
        <taxon>Poaceae</taxon>
        <taxon>BOP clade</taxon>
        <taxon>Oryzoideae</taxon>
        <taxon>Oryzeae</taxon>
        <taxon>Oryzinae</taxon>
        <taxon>Oryza</taxon>
    </lineage>
</organism>